<organism evidence="2 3">
    <name type="scientific">Gossypium arboreum</name>
    <name type="common">Tree cotton</name>
    <name type="synonym">Gossypium nanking</name>
    <dbReference type="NCBI Taxonomy" id="29729"/>
    <lineage>
        <taxon>Eukaryota</taxon>
        <taxon>Viridiplantae</taxon>
        <taxon>Streptophyta</taxon>
        <taxon>Embryophyta</taxon>
        <taxon>Tracheophyta</taxon>
        <taxon>Spermatophyta</taxon>
        <taxon>Magnoliopsida</taxon>
        <taxon>eudicotyledons</taxon>
        <taxon>Gunneridae</taxon>
        <taxon>Pentapetalae</taxon>
        <taxon>rosids</taxon>
        <taxon>malvids</taxon>
        <taxon>Malvales</taxon>
        <taxon>Malvaceae</taxon>
        <taxon>Malvoideae</taxon>
        <taxon>Gossypium</taxon>
    </lineage>
</organism>
<gene>
    <name evidence="2" type="ORF">F383_34079</name>
</gene>
<feature type="transmembrane region" description="Helical" evidence="1">
    <location>
        <begin position="12"/>
        <end position="33"/>
    </location>
</feature>
<keyword evidence="1" id="KW-0812">Transmembrane</keyword>
<dbReference type="EMBL" id="JRRC01474071">
    <property type="protein sequence ID" value="KHG07406.1"/>
    <property type="molecule type" value="Genomic_DNA"/>
</dbReference>
<protein>
    <submittedName>
        <fullName evidence="2">Uncharacterized protein</fullName>
    </submittedName>
</protein>
<keyword evidence="1" id="KW-1133">Transmembrane helix</keyword>
<sequence length="71" mass="8442">MLMILSVFNYYMNVMIISCSHTNLLSFIAYFVYFSMFYSISKLAWLWGLSETSSHYQTFILVLLKLCKFDI</sequence>
<keyword evidence="3" id="KW-1185">Reference proteome</keyword>
<accession>A0A0B0N8I5</accession>
<proteinExistence type="predicted"/>
<evidence type="ECO:0000313" key="2">
    <source>
        <dbReference type="EMBL" id="KHG07406.1"/>
    </source>
</evidence>
<evidence type="ECO:0000256" key="1">
    <source>
        <dbReference type="SAM" id="Phobius"/>
    </source>
</evidence>
<dbReference type="Proteomes" id="UP000032142">
    <property type="component" value="Unassembled WGS sequence"/>
</dbReference>
<name>A0A0B0N8I5_GOSAR</name>
<keyword evidence="1" id="KW-0472">Membrane</keyword>
<dbReference type="AlphaFoldDB" id="A0A0B0N8I5"/>
<reference evidence="3" key="1">
    <citation type="submission" date="2014-09" db="EMBL/GenBank/DDBJ databases">
        <authorList>
            <person name="Mudge J."/>
            <person name="Ramaraj T."/>
            <person name="Lindquist I.E."/>
            <person name="Bharti A.K."/>
            <person name="Sundararajan A."/>
            <person name="Cameron C.T."/>
            <person name="Woodward J.E."/>
            <person name="May G.D."/>
            <person name="Brubaker C."/>
            <person name="Broadhvest J."/>
            <person name="Wilkins T.A."/>
        </authorList>
    </citation>
    <scope>NUCLEOTIDE SEQUENCE</scope>
    <source>
        <strain evidence="3">cv. AKA8401</strain>
    </source>
</reference>
<comment type="caution">
    <text evidence="2">The sequence shown here is derived from an EMBL/GenBank/DDBJ whole genome shotgun (WGS) entry which is preliminary data.</text>
</comment>
<evidence type="ECO:0000313" key="3">
    <source>
        <dbReference type="Proteomes" id="UP000032142"/>
    </source>
</evidence>